<evidence type="ECO:0000256" key="2">
    <source>
        <dbReference type="SAM" id="SignalP"/>
    </source>
</evidence>
<evidence type="ECO:0000259" key="3">
    <source>
        <dbReference type="PROSITE" id="PS51034"/>
    </source>
</evidence>
<reference evidence="4" key="1">
    <citation type="submission" date="2025-08" db="UniProtKB">
        <authorList>
            <consortium name="Ensembl"/>
        </authorList>
    </citation>
    <scope>IDENTIFICATION</scope>
</reference>
<dbReference type="SMART" id="SM00241">
    <property type="entry name" value="ZP"/>
    <property type="match status" value="1"/>
</dbReference>
<sequence>MGLLLQLCWLLFLATVRAQTKPSINIHTECLGHSFGIDVGPVAGRRVEVAAVQNDSLVTLTRSLASQCGFSSSTDASGTLRIYASLLNCFSENQDDQRFSLELVLRISPDEVYTVTETCEYADWAPREVLCQKDYMEVSVQRVLPDDQLLPKSSFYGAKSADPRRAAQGEPSFPSTTVWFLSQSDKQQSMDVSTALSKGYGLILTHSRLVLRSPVSTAETYSIQVAEVPMTVLRTSILFGRKWLSSQIHAAAVCPLLAAGISFTDTSIRWFLPKRITPLLSSGQLTLLDVGLGVDGRKLDAAELEVLRYSLTVDDTYIVVVIPIGARGGFYKSVVQDGRYMTTYRVEPFLEMLWNEDSSNEDTRYRVLFPISTPHIYRPPQVTQNTEPIEDVFKVKIGPFAPDVVLLNISCASETLTVRKALSRGFRVREGVDPESKMKSFTIFVPRTDPAVQQTKDQGHTVFAAQLIFGFMVLPELQPFAISAALEARLPHTETPSVTGECDVHHFHVLVHSGTQDFQTLVGRSPLTLTLAQQYGFEDNGTHFTFSVPILAPDVIYETIEPSVVRARLDVILVSPEDNKHITDFSLSCSFFSTLVECFPNGTITVLALKLEAVPGLDPSQLTLADSRCGPVFSTEQYAFFSFVASSCGTSRKFVGNTMVYENDVALPDEHLAQRLAENKEPEYQLKVKCLYDTNTTRRFSYHLRPSRNQPAAGTSMGQLQVQLRMAHDGLFGAFYTDGDFPLTVSQHEALWFEVELKPALGGKISLELEKCWATEDQEKNSTPRWSFINNGCVVQDCPLQVHMIPVRQDIRVHHPSQLKRFTLRLGNFIQQQGSLQLFIHCDVIICDPRNPMSGVCAGQCSEQPQGPRLAPEEHVSTGPIFVI</sequence>
<name>A0A8C6UE17_9GOBI</name>
<feature type="chain" id="PRO_5034373409" description="ZP domain-containing protein" evidence="2">
    <location>
        <begin position="19"/>
        <end position="884"/>
    </location>
</feature>
<accession>A0A8C6UE17</accession>
<reference evidence="4" key="2">
    <citation type="submission" date="2025-09" db="UniProtKB">
        <authorList>
            <consortium name="Ensembl"/>
        </authorList>
    </citation>
    <scope>IDENTIFICATION</scope>
</reference>
<dbReference type="AlphaFoldDB" id="A0A8C6UE17"/>
<organism evidence="4 5">
    <name type="scientific">Neogobius melanostomus</name>
    <name type="common">round goby</name>
    <dbReference type="NCBI Taxonomy" id="47308"/>
    <lineage>
        <taxon>Eukaryota</taxon>
        <taxon>Metazoa</taxon>
        <taxon>Chordata</taxon>
        <taxon>Craniata</taxon>
        <taxon>Vertebrata</taxon>
        <taxon>Euteleostomi</taxon>
        <taxon>Actinopterygii</taxon>
        <taxon>Neopterygii</taxon>
        <taxon>Teleostei</taxon>
        <taxon>Neoteleostei</taxon>
        <taxon>Acanthomorphata</taxon>
        <taxon>Gobiaria</taxon>
        <taxon>Gobiiformes</taxon>
        <taxon>Gobioidei</taxon>
        <taxon>Gobiidae</taxon>
        <taxon>Benthophilinae</taxon>
        <taxon>Neogobiini</taxon>
        <taxon>Neogobius</taxon>
    </lineage>
</organism>
<dbReference type="InterPro" id="IPR055356">
    <property type="entry name" value="ZP-N"/>
</dbReference>
<keyword evidence="1" id="KW-1015">Disulfide bond</keyword>
<dbReference type="Ensembl" id="ENSNMLT00000039741.1">
    <property type="protein sequence ID" value="ENSNMLP00000035676.1"/>
    <property type="gene ID" value="ENSNMLG00000022152.1"/>
</dbReference>
<proteinExistence type="predicted"/>
<dbReference type="Gene3D" id="2.60.40.4100">
    <property type="entry name" value="Zona pellucida, ZP-C domain"/>
    <property type="match status" value="1"/>
</dbReference>
<feature type="signal peptide" evidence="2">
    <location>
        <begin position="1"/>
        <end position="18"/>
    </location>
</feature>
<keyword evidence="2" id="KW-0732">Signal</keyword>
<dbReference type="Gene3D" id="2.60.40.3210">
    <property type="entry name" value="Zona pellucida, ZP-N domain"/>
    <property type="match status" value="1"/>
</dbReference>
<dbReference type="InterPro" id="IPR001507">
    <property type="entry name" value="ZP_dom"/>
</dbReference>
<dbReference type="PROSITE" id="PS51034">
    <property type="entry name" value="ZP_2"/>
    <property type="match status" value="1"/>
</dbReference>
<dbReference type="PANTHER" id="PTHR47130:SF3">
    <property type="entry name" value="ZONA PELLUCIDA PROTEIN"/>
    <property type="match status" value="1"/>
</dbReference>
<evidence type="ECO:0000256" key="1">
    <source>
        <dbReference type="ARBA" id="ARBA00023157"/>
    </source>
</evidence>
<dbReference type="PANTHER" id="PTHR47130">
    <property type="entry name" value="SI:DKEY-19B23.11-RELATED"/>
    <property type="match status" value="1"/>
</dbReference>
<dbReference type="Pfam" id="PF26562">
    <property type="entry name" value="Ig-like"/>
    <property type="match status" value="1"/>
</dbReference>
<dbReference type="InterPro" id="IPR055355">
    <property type="entry name" value="ZP-C"/>
</dbReference>
<keyword evidence="5" id="KW-1185">Reference proteome</keyword>
<dbReference type="InterPro" id="IPR042235">
    <property type="entry name" value="ZP-C_dom"/>
</dbReference>
<dbReference type="Proteomes" id="UP000694523">
    <property type="component" value="Unplaced"/>
</dbReference>
<evidence type="ECO:0000313" key="4">
    <source>
        <dbReference type="Ensembl" id="ENSNMLP00000035676.1"/>
    </source>
</evidence>
<feature type="domain" description="ZP" evidence="3">
    <location>
        <begin position="597"/>
        <end position="864"/>
    </location>
</feature>
<dbReference type="InterPro" id="IPR058876">
    <property type="entry name" value="Ig-like_ZP"/>
</dbReference>
<dbReference type="Pfam" id="PF23344">
    <property type="entry name" value="ZP-N"/>
    <property type="match status" value="1"/>
</dbReference>
<evidence type="ECO:0000313" key="5">
    <source>
        <dbReference type="Proteomes" id="UP000694523"/>
    </source>
</evidence>
<protein>
    <recommendedName>
        <fullName evidence="3">ZP domain-containing protein</fullName>
    </recommendedName>
</protein>
<dbReference type="Pfam" id="PF00100">
    <property type="entry name" value="Zona_pellucida"/>
    <property type="match status" value="1"/>
</dbReference>